<dbReference type="InterPro" id="IPR015590">
    <property type="entry name" value="Aldehyde_DH_dom"/>
</dbReference>
<dbReference type="PANTHER" id="PTHR11699">
    <property type="entry name" value="ALDEHYDE DEHYDROGENASE-RELATED"/>
    <property type="match status" value="1"/>
</dbReference>
<dbReference type="InterPro" id="IPR016161">
    <property type="entry name" value="Ald_DH/histidinol_DH"/>
</dbReference>
<dbReference type="InterPro" id="IPR029510">
    <property type="entry name" value="Ald_DH_CS_GLU"/>
</dbReference>
<dbReference type="InterPro" id="IPR016163">
    <property type="entry name" value="Ald_DH_C"/>
</dbReference>
<evidence type="ECO:0000256" key="2">
    <source>
        <dbReference type="ARBA" id="ARBA00023002"/>
    </source>
</evidence>
<dbReference type="SUPFAM" id="SSF53720">
    <property type="entry name" value="ALDH-like"/>
    <property type="match status" value="1"/>
</dbReference>
<dbReference type="Proteomes" id="UP000571950">
    <property type="component" value="Unassembled WGS sequence"/>
</dbReference>
<gene>
    <name evidence="6" type="ORF">GGR43_000084</name>
</gene>
<comment type="similarity">
    <text evidence="1 4">Belongs to the aldehyde dehydrogenase family.</text>
</comment>
<evidence type="ECO:0000256" key="1">
    <source>
        <dbReference type="ARBA" id="ARBA00009986"/>
    </source>
</evidence>
<dbReference type="PROSITE" id="PS00687">
    <property type="entry name" value="ALDEHYDE_DEHYDR_GLU"/>
    <property type="match status" value="1"/>
</dbReference>
<feature type="domain" description="Aldehyde dehydrogenase" evidence="5">
    <location>
        <begin position="20"/>
        <end position="480"/>
    </location>
</feature>
<accession>A0A7W6FN54</accession>
<dbReference type="Pfam" id="PF00171">
    <property type="entry name" value="Aldedh"/>
    <property type="match status" value="1"/>
</dbReference>
<evidence type="ECO:0000256" key="4">
    <source>
        <dbReference type="RuleBase" id="RU003345"/>
    </source>
</evidence>
<evidence type="ECO:0000259" key="5">
    <source>
        <dbReference type="Pfam" id="PF00171"/>
    </source>
</evidence>
<dbReference type="Gene3D" id="3.40.605.10">
    <property type="entry name" value="Aldehyde Dehydrogenase, Chain A, domain 1"/>
    <property type="match status" value="1"/>
</dbReference>
<dbReference type="GO" id="GO:0008802">
    <property type="term" value="F:betaine-aldehyde dehydrogenase (NAD+) activity"/>
    <property type="evidence" value="ECO:0007669"/>
    <property type="project" value="UniProtKB-EC"/>
</dbReference>
<dbReference type="RefSeq" id="WP_188069974.1">
    <property type="nucleotide sequence ID" value="NZ_BSPS01000032.1"/>
</dbReference>
<reference evidence="6 7" key="1">
    <citation type="submission" date="2020-08" db="EMBL/GenBank/DDBJ databases">
        <title>Genomic Encyclopedia of Type Strains, Phase IV (KMG-IV): sequencing the most valuable type-strain genomes for metagenomic binning, comparative biology and taxonomic classification.</title>
        <authorList>
            <person name="Goeker M."/>
        </authorList>
    </citation>
    <scope>NUCLEOTIDE SEQUENCE [LARGE SCALE GENOMIC DNA]</scope>
    <source>
        <strain evidence="6 7">DSM 26189</strain>
    </source>
</reference>
<protein>
    <submittedName>
        <fullName evidence="6">Betaine-aldehyde dehydrogenase</fullName>
        <ecNumber evidence="6">1.2.1.8</ecNumber>
    </submittedName>
</protein>
<dbReference type="EMBL" id="JACIDT010000001">
    <property type="protein sequence ID" value="MBB3924390.1"/>
    <property type="molecule type" value="Genomic_DNA"/>
</dbReference>
<name>A0A7W6FN54_9SPHN</name>
<keyword evidence="2 4" id="KW-0560">Oxidoreductase</keyword>
<keyword evidence="7" id="KW-1185">Reference proteome</keyword>
<dbReference type="EC" id="1.2.1.8" evidence="6"/>
<feature type="active site" evidence="3">
    <location>
        <position position="252"/>
    </location>
</feature>
<proteinExistence type="inferred from homology"/>
<sequence length="484" mass="52161">MSGSGDFLPAHRQLFYDGRWHEPHGGYRELFSPSDGRPLGVAAEADSMDVDLAVAAAGRAFAHWRLTEPLERQERLRALATAVRAHAEELARIDAINCGSPLRELLRDAAFGADYIDYFAGIAHEAKGDVLPSGGGALRLVAREPVGVCARILAYNHPLMFLCMKLAPAIAAGNAVIMKPPVQAPLSAYRLMELAGDILPPGVLNIVTGGTEAGTALTAHPQVPLVSLIGGAATGRAVMRGAADRLKRVIFELGGKNAMIVWPDADLSEAVEAAVRGMNFGWAGQSCGSTSRLFLHEDIHDRFVDRLAEAMAVYRPGLPEDPATTMGTLISAEQRAKVEHYVRLARQAGATVRCGGRRAEDPALANGHYYEPTLLTNVTAAMAVAREEIFGPVLSVLRWRDEAAMLAEVNDVDYGLTAAIWTRDLATAMRASRAVEAGFLWINDSARHFIGAPYGGVKQSGIGREESLDELLEFTDLKTINFRF</sequence>
<organism evidence="6 7">
    <name type="scientific">Sphingobium jiangsuense</name>
    <dbReference type="NCBI Taxonomy" id="870476"/>
    <lineage>
        <taxon>Bacteria</taxon>
        <taxon>Pseudomonadati</taxon>
        <taxon>Pseudomonadota</taxon>
        <taxon>Alphaproteobacteria</taxon>
        <taxon>Sphingomonadales</taxon>
        <taxon>Sphingomonadaceae</taxon>
        <taxon>Sphingobium</taxon>
    </lineage>
</organism>
<dbReference type="FunFam" id="3.40.309.10:FF:000009">
    <property type="entry name" value="Aldehyde dehydrogenase A"/>
    <property type="match status" value="1"/>
</dbReference>
<dbReference type="InterPro" id="IPR016162">
    <property type="entry name" value="Ald_DH_N"/>
</dbReference>
<dbReference type="AlphaFoldDB" id="A0A7W6FN54"/>
<comment type="caution">
    <text evidence="6">The sequence shown here is derived from an EMBL/GenBank/DDBJ whole genome shotgun (WGS) entry which is preliminary data.</text>
</comment>
<dbReference type="FunFam" id="3.40.605.10:FF:000007">
    <property type="entry name" value="NAD/NADP-dependent betaine aldehyde dehydrogenase"/>
    <property type="match status" value="1"/>
</dbReference>
<evidence type="ECO:0000256" key="3">
    <source>
        <dbReference type="PROSITE-ProRule" id="PRU10007"/>
    </source>
</evidence>
<dbReference type="Gene3D" id="3.40.309.10">
    <property type="entry name" value="Aldehyde Dehydrogenase, Chain A, domain 2"/>
    <property type="match status" value="1"/>
</dbReference>
<evidence type="ECO:0000313" key="6">
    <source>
        <dbReference type="EMBL" id="MBB3924390.1"/>
    </source>
</evidence>
<evidence type="ECO:0000313" key="7">
    <source>
        <dbReference type="Proteomes" id="UP000571950"/>
    </source>
</evidence>